<gene>
    <name evidence="4" type="primary">LOC105359139</name>
</gene>
<feature type="region of interest" description="Disordered" evidence="1">
    <location>
        <begin position="1"/>
        <end position="78"/>
    </location>
</feature>
<evidence type="ECO:0000256" key="1">
    <source>
        <dbReference type="SAM" id="MobiDB-lite"/>
    </source>
</evidence>
<organism evidence="3 4">
    <name type="scientific">Ceratosolen solmsi marchali</name>
    <dbReference type="NCBI Taxonomy" id="326594"/>
    <lineage>
        <taxon>Eukaryota</taxon>
        <taxon>Metazoa</taxon>
        <taxon>Ecdysozoa</taxon>
        <taxon>Arthropoda</taxon>
        <taxon>Hexapoda</taxon>
        <taxon>Insecta</taxon>
        <taxon>Pterygota</taxon>
        <taxon>Neoptera</taxon>
        <taxon>Endopterygota</taxon>
        <taxon>Hymenoptera</taxon>
        <taxon>Apocrita</taxon>
        <taxon>Proctotrupomorpha</taxon>
        <taxon>Chalcidoidea</taxon>
        <taxon>Agaonidae</taxon>
        <taxon>Agaoninae</taxon>
        <taxon>Ceratosolen</taxon>
    </lineage>
</organism>
<name>A0AAJ6VL41_9HYME</name>
<dbReference type="CDD" id="cd14318">
    <property type="entry name" value="UBA_Cbl_like"/>
    <property type="match status" value="1"/>
</dbReference>
<feature type="domain" description="UBA" evidence="2">
    <location>
        <begin position="123"/>
        <end position="163"/>
    </location>
</feature>
<accession>A0AAJ6VL41</accession>
<dbReference type="Pfam" id="PF00627">
    <property type="entry name" value="UBA"/>
    <property type="match status" value="1"/>
</dbReference>
<evidence type="ECO:0000259" key="2">
    <source>
        <dbReference type="PROSITE" id="PS50030"/>
    </source>
</evidence>
<dbReference type="PROSITE" id="PS50030">
    <property type="entry name" value="UBA"/>
    <property type="match status" value="1"/>
</dbReference>
<dbReference type="RefSeq" id="XP_011493942.1">
    <property type="nucleotide sequence ID" value="XM_011495640.1"/>
</dbReference>
<dbReference type="InterPro" id="IPR015940">
    <property type="entry name" value="UBA"/>
</dbReference>
<dbReference type="Gene3D" id="1.10.8.10">
    <property type="entry name" value="DNA helicase RuvA subunit, C-terminal domain"/>
    <property type="match status" value="1"/>
</dbReference>
<protein>
    <submittedName>
        <fullName evidence="4">Uncharacterized protein LOC105359139</fullName>
    </submittedName>
</protein>
<sequence>MLHRASSPSAVPPMVPRAHSTRGLHRIPPALPEKTSARLTSSSSSIPPVLPPQTAPKPPKGPKEGSGCPKPDHLYENTINIPGTKQHVVKNINVEARLTSLMRDKDDNGRPVPKTTDSAAYENINVEHISRLMALGFAQDAVIRALGITRNDLEMACDILHEFAQKSS</sequence>
<reference evidence="4" key="1">
    <citation type="submission" date="2025-08" db="UniProtKB">
        <authorList>
            <consortium name="RefSeq"/>
        </authorList>
    </citation>
    <scope>IDENTIFICATION</scope>
</reference>
<dbReference type="KEGG" id="csol:105359139"/>
<proteinExistence type="predicted"/>
<dbReference type="SUPFAM" id="SSF46934">
    <property type="entry name" value="UBA-like"/>
    <property type="match status" value="1"/>
</dbReference>
<keyword evidence="3" id="KW-1185">Reference proteome</keyword>
<dbReference type="SMART" id="SM00165">
    <property type="entry name" value="UBA"/>
    <property type="match status" value="1"/>
</dbReference>
<dbReference type="AlphaFoldDB" id="A0AAJ6VL41"/>
<feature type="compositionally biased region" description="Pro residues" evidence="1">
    <location>
        <begin position="48"/>
        <end position="59"/>
    </location>
</feature>
<evidence type="ECO:0000313" key="4">
    <source>
        <dbReference type="RefSeq" id="XP_011493942.1"/>
    </source>
</evidence>
<evidence type="ECO:0000313" key="3">
    <source>
        <dbReference type="Proteomes" id="UP000695007"/>
    </source>
</evidence>
<dbReference type="GeneID" id="105359139"/>
<dbReference type="Proteomes" id="UP000695007">
    <property type="component" value="Unplaced"/>
</dbReference>
<dbReference type="InterPro" id="IPR009060">
    <property type="entry name" value="UBA-like_sf"/>
</dbReference>